<dbReference type="SUPFAM" id="SSF109854">
    <property type="entry name" value="DinB/YfiT-like putative metalloenzymes"/>
    <property type="match status" value="1"/>
</dbReference>
<proteinExistence type="predicted"/>
<dbReference type="AlphaFoldDB" id="A0A848GI92"/>
<dbReference type="InterPro" id="IPR024775">
    <property type="entry name" value="DinB-like"/>
</dbReference>
<evidence type="ECO:0000313" key="4">
    <source>
        <dbReference type="Proteomes" id="UP000583266"/>
    </source>
</evidence>
<evidence type="ECO:0000259" key="2">
    <source>
        <dbReference type="Pfam" id="PF12867"/>
    </source>
</evidence>
<feature type="domain" description="DinB-like" evidence="2">
    <location>
        <begin position="37"/>
        <end position="192"/>
    </location>
</feature>
<dbReference type="Gene3D" id="1.20.120.450">
    <property type="entry name" value="dinb family like domain"/>
    <property type="match status" value="1"/>
</dbReference>
<dbReference type="EMBL" id="JABBGC010000001">
    <property type="protein sequence ID" value="NML37421.1"/>
    <property type="molecule type" value="Genomic_DNA"/>
</dbReference>
<dbReference type="Pfam" id="PF12867">
    <property type="entry name" value="DinB_2"/>
    <property type="match status" value="1"/>
</dbReference>
<dbReference type="Proteomes" id="UP000583266">
    <property type="component" value="Unassembled WGS sequence"/>
</dbReference>
<protein>
    <submittedName>
        <fullName evidence="3">DinB family protein</fullName>
    </submittedName>
</protein>
<name>A0A848GI92_9BACT</name>
<accession>A0A848GI92</accession>
<organism evidence="3 4">
    <name type="scientific">Chitinophaga fulva</name>
    <dbReference type="NCBI Taxonomy" id="2728842"/>
    <lineage>
        <taxon>Bacteria</taxon>
        <taxon>Pseudomonadati</taxon>
        <taxon>Bacteroidota</taxon>
        <taxon>Chitinophagia</taxon>
        <taxon>Chitinophagales</taxon>
        <taxon>Chitinophagaceae</taxon>
        <taxon>Chitinophaga</taxon>
    </lineage>
</organism>
<dbReference type="RefSeq" id="WP_169224483.1">
    <property type="nucleotide sequence ID" value="NZ_JABBGC010000001.1"/>
</dbReference>
<evidence type="ECO:0000313" key="3">
    <source>
        <dbReference type="EMBL" id="NML37421.1"/>
    </source>
</evidence>
<feature type="signal peptide" evidence="1">
    <location>
        <begin position="1"/>
        <end position="18"/>
    </location>
</feature>
<gene>
    <name evidence="3" type="ORF">HHL17_09465</name>
</gene>
<evidence type="ECO:0000256" key="1">
    <source>
        <dbReference type="SAM" id="SignalP"/>
    </source>
</evidence>
<reference evidence="3 4" key="1">
    <citation type="submission" date="2020-04" db="EMBL/GenBank/DDBJ databases">
        <title>Chitinophaga sp. G-6-1-13 sp. nov., isolated from soil.</title>
        <authorList>
            <person name="Dahal R.H."/>
            <person name="Chaudhary D.K."/>
        </authorList>
    </citation>
    <scope>NUCLEOTIDE SEQUENCE [LARGE SCALE GENOMIC DNA]</scope>
    <source>
        <strain evidence="3 4">G-6-1-13</strain>
    </source>
</reference>
<dbReference type="InterPro" id="IPR034660">
    <property type="entry name" value="DinB/YfiT-like"/>
</dbReference>
<keyword evidence="1" id="KW-0732">Signal</keyword>
<comment type="caution">
    <text evidence="3">The sequence shown here is derived from an EMBL/GenBank/DDBJ whole genome shotgun (WGS) entry which is preliminary data.</text>
</comment>
<feature type="chain" id="PRO_5032848396" evidence="1">
    <location>
        <begin position="19"/>
        <end position="203"/>
    </location>
</feature>
<sequence>MKKVILSLAVVLFSSFIALPLRFTKDDETKAQLINRLKDSKSDLLKAVAGLTDAQLEFRPAPDRWSIIDCVEHLTIIEKVMTDAEKKLVGEMPNPQKKKDLKYTDEQLVKMVEDRSQKQKTPPFGMPKHNYASPADAINAFVAQRDQLIDYVANTKDMLRAHITNDPNLGYVDAYQLLLFNAAHTMRHIKQIDEVKADPGFPK</sequence>
<keyword evidence="4" id="KW-1185">Reference proteome</keyword>